<dbReference type="AlphaFoldDB" id="A0ABD0JGN0"/>
<accession>A0ABD0JGN0</accession>
<dbReference type="EMBL" id="JACVVK020000453">
    <property type="protein sequence ID" value="KAK7473940.1"/>
    <property type="molecule type" value="Genomic_DNA"/>
</dbReference>
<protein>
    <recommendedName>
        <fullName evidence="3">Ribosomal protein S10</fullName>
    </recommendedName>
</protein>
<dbReference type="Proteomes" id="UP001519460">
    <property type="component" value="Unassembled WGS sequence"/>
</dbReference>
<keyword evidence="2" id="KW-1185">Reference proteome</keyword>
<evidence type="ECO:0000313" key="1">
    <source>
        <dbReference type="EMBL" id="KAK7473940.1"/>
    </source>
</evidence>
<evidence type="ECO:0000313" key="2">
    <source>
        <dbReference type="Proteomes" id="UP001519460"/>
    </source>
</evidence>
<name>A0ABD0JGN0_9CAEN</name>
<gene>
    <name evidence="1" type="ORF">BaRGS_00034845</name>
</gene>
<comment type="caution">
    <text evidence="1">The sequence shown here is derived from an EMBL/GenBank/DDBJ whole genome shotgun (WGS) entry which is preliminary data.</text>
</comment>
<evidence type="ECO:0008006" key="3">
    <source>
        <dbReference type="Google" id="ProtNLM"/>
    </source>
</evidence>
<organism evidence="1 2">
    <name type="scientific">Batillaria attramentaria</name>
    <dbReference type="NCBI Taxonomy" id="370345"/>
    <lineage>
        <taxon>Eukaryota</taxon>
        <taxon>Metazoa</taxon>
        <taxon>Spiralia</taxon>
        <taxon>Lophotrochozoa</taxon>
        <taxon>Mollusca</taxon>
        <taxon>Gastropoda</taxon>
        <taxon>Caenogastropoda</taxon>
        <taxon>Sorbeoconcha</taxon>
        <taxon>Cerithioidea</taxon>
        <taxon>Batillariidae</taxon>
        <taxon>Batillaria</taxon>
    </lineage>
</organism>
<proteinExistence type="predicted"/>
<reference evidence="1 2" key="1">
    <citation type="journal article" date="2023" name="Sci. Data">
        <title>Genome assembly of the Korean intertidal mud-creeper Batillaria attramentaria.</title>
        <authorList>
            <person name="Patra A.K."/>
            <person name="Ho P.T."/>
            <person name="Jun S."/>
            <person name="Lee S.J."/>
            <person name="Kim Y."/>
            <person name="Won Y.J."/>
        </authorList>
    </citation>
    <scope>NUCLEOTIDE SEQUENCE [LARGE SCALE GENOMIC DNA]</scope>
    <source>
        <strain evidence="1">Wonlab-2016</strain>
    </source>
</reference>
<sequence>MAKEKRTNDKYRSGQRAYRVHLVLVYTPPEPEIAKRKKVPSSLVRRRYSRLRVLTEEPSTIFHCLHRLKPTPRIRRVFPKMTRHTRQAQTCEGGIQEMFIPKTQKSEMCET</sequence>